<feature type="chain" id="PRO_5003714141" description="TonB-dependent receptor" evidence="14">
    <location>
        <begin position="23"/>
        <end position="816"/>
    </location>
</feature>
<keyword evidence="3 11" id="KW-1134">Transmembrane beta strand</keyword>
<dbReference type="RefSeq" id="WP_007183793.1">
    <property type="nucleotide sequence ID" value="NZ_AKGD01000001.1"/>
</dbReference>
<feature type="domain" description="TonB-dependent receptor-like beta-barrel" evidence="15">
    <location>
        <begin position="333"/>
        <end position="781"/>
    </location>
</feature>
<evidence type="ECO:0000256" key="12">
    <source>
        <dbReference type="RuleBase" id="RU003357"/>
    </source>
</evidence>
<keyword evidence="9 11" id="KW-0472">Membrane</keyword>
<evidence type="ECO:0000256" key="14">
    <source>
        <dbReference type="SAM" id="SignalP"/>
    </source>
</evidence>
<keyword evidence="10 11" id="KW-0998">Cell outer membrane</keyword>
<evidence type="ECO:0000256" key="8">
    <source>
        <dbReference type="ARBA" id="ARBA00023077"/>
    </source>
</evidence>
<dbReference type="SUPFAM" id="SSF56935">
    <property type="entry name" value="Porins"/>
    <property type="match status" value="1"/>
</dbReference>
<gene>
    <name evidence="17" type="ORF">WQQ_08370</name>
</gene>
<comment type="caution">
    <text evidence="17">The sequence shown here is derived from an EMBL/GenBank/DDBJ whole genome shotgun (WGS) entry which is preliminary data.</text>
</comment>
<evidence type="ECO:0000259" key="16">
    <source>
        <dbReference type="Pfam" id="PF07715"/>
    </source>
</evidence>
<keyword evidence="14" id="KW-0732">Signal</keyword>
<reference evidence="17 18" key="1">
    <citation type="journal article" date="2012" name="J. Bacteriol.">
        <title>Genome Sequence of n-Alkane-Degrading Hydrocarboniphaga effusa Strain AP103T (ATCC BAA-332T).</title>
        <authorList>
            <person name="Chang H.K."/>
            <person name="Zylstra G.J."/>
            <person name="Chae J.C."/>
        </authorList>
    </citation>
    <scope>NUCLEOTIDE SEQUENCE [LARGE SCALE GENOMIC DNA]</scope>
    <source>
        <strain evidence="17 18">AP103</strain>
    </source>
</reference>
<keyword evidence="5 11" id="KW-0812">Transmembrane</keyword>
<proteinExistence type="inferred from homology"/>
<evidence type="ECO:0000256" key="9">
    <source>
        <dbReference type="ARBA" id="ARBA00023136"/>
    </source>
</evidence>
<feature type="signal peptide" evidence="14">
    <location>
        <begin position="1"/>
        <end position="22"/>
    </location>
</feature>
<evidence type="ECO:0000256" key="6">
    <source>
        <dbReference type="ARBA" id="ARBA00023004"/>
    </source>
</evidence>
<dbReference type="Pfam" id="PF00593">
    <property type="entry name" value="TonB_dep_Rec_b-barrel"/>
    <property type="match status" value="1"/>
</dbReference>
<protein>
    <recommendedName>
        <fullName evidence="19">TonB-dependent receptor</fullName>
    </recommendedName>
</protein>
<evidence type="ECO:0000256" key="1">
    <source>
        <dbReference type="ARBA" id="ARBA00004571"/>
    </source>
</evidence>
<dbReference type="InterPro" id="IPR012910">
    <property type="entry name" value="Plug_dom"/>
</dbReference>
<evidence type="ECO:0008006" key="19">
    <source>
        <dbReference type="Google" id="ProtNLM"/>
    </source>
</evidence>
<name>I8TAG5_9GAMM</name>
<dbReference type="STRING" id="1172194.WQQ_08370"/>
<evidence type="ECO:0000313" key="18">
    <source>
        <dbReference type="Proteomes" id="UP000003704"/>
    </source>
</evidence>
<organism evidence="17 18">
    <name type="scientific">Hydrocarboniphaga effusa AP103</name>
    <dbReference type="NCBI Taxonomy" id="1172194"/>
    <lineage>
        <taxon>Bacteria</taxon>
        <taxon>Pseudomonadati</taxon>
        <taxon>Pseudomonadota</taxon>
        <taxon>Gammaproteobacteria</taxon>
        <taxon>Nevskiales</taxon>
        <taxon>Nevskiaceae</taxon>
        <taxon>Hydrocarboniphaga</taxon>
    </lineage>
</organism>
<keyword evidence="4" id="KW-0410">Iron transport</keyword>
<keyword evidence="8 12" id="KW-0798">TonB box</keyword>
<accession>I8TAG5</accession>
<evidence type="ECO:0000256" key="3">
    <source>
        <dbReference type="ARBA" id="ARBA00022452"/>
    </source>
</evidence>
<keyword evidence="2 11" id="KW-0813">Transport</keyword>
<dbReference type="Proteomes" id="UP000003704">
    <property type="component" value="Unassembled WGS sequence"/>
</dbReference>
<evidence type="ECO:0000256" key="7">
    <source>
        <dbReference type="ARBA" id="ARBA00023065"/>
    </source>
</evidence>
<evidence type="ECO:0000256" key="11">
    <source>
        <dbReference type="PROSITE-ProRule" id="PRU01360"/>
    </source>
</evidence>
<evidence type="ECO:0000256" key="5">
    <source>
        <dbReference type="ARBA" id="ARBA00022692"/>
    </source>
</evidence>
<dbReference type="OrthoDB" id="5710959at2"/>
<sequence length="816" mass="88529">MKKVIGTGVPVGLLLLALGASAQIEASTVEVPTADSAFVATQESGPAEQAAAPAPDGASGLDTIAVQGPQDEAAEETKEAGGPRSRLVEEIIVTAQKREENLQSVPISIQAFSGDNLDARGVTDATSLGRITPGLTITQAVGFTLIYLRGVGSDAFLLGDPSVAYYIDNIYFPFSQGLAQEFGAVDRIEVLKGPQGTLFGRNAVGGAVNVLTKAPDFSEARTQVESEVANYNVLKTRVNTNIPISDELAFSLSAFYNTQEFYQGGRINVSANSNGESLDPIVSKAARLKVRWAPTEDIDATLAGLLYRSDGAGTLFQTNAFPSPLARTLGVTPQTGYRGELDEGTDQSIDNRVVYGDIKWSLPWANLRLLGSDQLIKTAATYDYDGSPRPLVGFEGPKLFADVQSAEFQILSNDSSPEWLKWIIGSYYFRSESGYDGGLHQRVSLVNDLRGALLNFVSLDQLPSFLQTNLPSGNVVVYGTLGTKSIAYFSQVTADLTDWMSLTLGGRYQEEKRYIVEAYNGLETMDGGSIPIFPLNPDSNLLSHTTNSFSPKASIDFHVFDDTLIYASYQEATKSGTYNPLKLLQAVDYVKPEKTRAYEVGVKRSFFDGLMTFAGAGFYYDISNLQVQYVSLLNGGVVTFETARAAEVKGMDFDISAILFPDLVDDLAVTFSGAYIDAKFTDFSNGSGFSESTGIFSPNNDFTGNHISRSPKFTTTLTLAKTWQIPGGPLEVGGDYYYNSGFYFTAQNSDVARQRKYDLLGVRVSYLYEPWNLRATVYGNNILDEKYQIGVLQADFGTNVSLGAPVTYGLRLAWEF</sequence>
<evidence type="ECO:0000256" key="4">
    <source>
        <dbReference type="ARBA" id="ARBA00022496"/>
    </source>
</evidence>
<dbReference type="InterPro" id="IPR000531">
    <property type="entry name" value="Beta-barrel_TonB"/>
</dbReference>
<comment type="similarity">
    <text evidence="11 12">Belongs to the TonB-dependent receptor family.</text>
</comment>
<evidence type="ECO:0000313" key="17">
    <source>
        <dbReference type="EMBL" id="EIT70700.1"/>
    </source>
</evidence>
<evidence type="ECO:0000256" key="10">
    <source>
        <dbReference type="ARBA" id="ARBA00023237"/>
    </source>
</evidence>
<keyword evidence="6" id="KW-0408">Iron</keyword>
<dbReference type="PROSITE" id="PS52016">
    <property type="entry name" value="TONB_DEPENDENT_REC_3"/>
    <property type="match status" value="1"/>
</dbReference>
<keyword evidence="7" id="KW-0406">Ion transport</keyword>
<dbReference type="EMBL" id="AKGD01000001">
    <property type="protein sequence ID" value="EIT70700.1"/>
    <property type="molecule type" value="Genomic_DNA"/>
</dbReference>
<dbReference type="Pfam" id="PF07715">
    <property type="entry name" value="Plug"/>
    <property type="match status" value="1"/>
</dbReference>
<evidence type="ECO:0000256" key="13">
    <source>
        <dbReference type="SAM" id="MobiDB-lite"/>
    </source>
</evidence>
<feature type="domain" description="TonB-dependent receptor plug" evidence="16">
    <location>
        <begin position="102"/>
        <end position="207"/>
    </location>
</feature>
<dbReference type="PANTHER" id="PTHR32552:SF81">
    <property type="entry name" value="TONB-DEPENDENT OUTER MEMBRANE RECEPTOR"/>
    <property type="match status" value="1"/>
</dbReference>
<dbReference type="Gene3D" id="2.40.170.20">
    <property type="entry name" value="TonB-dependent receptor, beta-barrel domain"/>
    <property type="match status" value="1"/>
</dbReference>
<dbReference type="PANTHER" id="PTHR32552">
    <property type="entry name" value="FERRICHROME IRON RECEPTOR-RELATED"/>
    <property type="match status" value="1"/>
</dbReference>
<feature type="region of interest" description="Disordered" evidence="13">
    <location>
        <begin position="42"/>
        <end position="63"/>
    </location>
</feature>
<dbReference type="PATRIC" id="fig|1172194.4.peg.802"/>
<feature type="compositionally biased region" description="Low complexity" evidence="13">
    <location>
        <begin position="42"/>
        <end position="60"/>
    </location>
</feature>
<dbReference type="InterPro" id="IPR039426">
    <property type="entry name" value="TonB-dep_rcpt-like"/>
</dbReference>
<keyword evidence="18" id="KW-1185">Reference proteome</keyword>
<dbReference type="GO" id="GO:0009279">
    <property type="term" value="C:cell outer membrane"/>
    <property type="evidence" value="ECO:0007669"/>
    <property type="project" value="UniProtKB-SubCell"/>
</dbReference>
<evidence type="ECO:0000256" key="2">
    <source>
        <dbReference type="ARBA" id="ARBA00022448"/>
    </source>
</evidence>
<evidence type="ECO:0000259" key="15">
    <source>
        <dbReference type="Pfam" id="PF00593"/>
    </source>
</evidence>
<dbReference type="InterPro" id="IPR036942">
    <property type="entry name" value="Beta-barrel_TonB_sf"/>
</dbReference>
<comment type="subcellular location">
    <subcellularLocation>
        <location evidence="1 11">Cell outer membrane</location>
        <topology evidence="1 11">Multi-pass membrane protein</topology>
    </subcellularLocation>
</comment>
<dbReference type="AlphaFoldDB" id="I8TAG5"/>
<dbReference type="GO" id="GO:0006826">
    <property type="term" value="P:iron ion transport"/>
    <property type="evidence" value="ECO:0007669"/>
    <property type="project" value="UniProtKB-KW"/>
</dbReference>